<reference evidence="2" key="2">
    <citation type="submission" date="2017-10" db="EMBL/GenBank/DDBJ databases">
        <title>Ladona fulva Genome sequencing and assembly.</title>
        <authorList>
            <person name="Murali S."/>
            <person name="Richards S."/>
            <person name="Bandaranaike D."/>
            <person name="Bellair M."/>
            <person name="Blankenburg K."/>
            <person name="Chao H."/>
            <person name="Dinh H."/>
            <person name="Doddapaneni H."/>
            <person name="Dugan-Rocha S."/>
            <person name="Elkadiri S."/>
            <person name="Gnanaolivu R."/>
            <person name="Hernandez B."/>
            <person name="Skinner E."/>
            <person name="Javaid M."/>
            <person name="Lee S."/>
            <person name="Li M."/>
            <person name="Ming W."/>
            <person name="Munidasa M."/>
            <person name="Muniz J."/>
            <person name="Nguyen L."/>
            <person name="Hughes D."/>
            <person name="Osuji N."/>
            <person name="Pu L.-L."/>
            <person name="Puazo M."/>
            <person name="Qu C."/>
            <person name="Quiroz J."/>
            <person name="Raj R."/>
            <person name="Weissenberger G."/>
            <person name="Xin Y."/>
            <person name="Zou X."/>
            <person name="Han Y."/>
            <person name="Worley K."/>
            <person name="Muzny D."/>
            <person name="Gibbs R."/>
        </authorList>
    </citation>
    <scope>NUCLEOTIDE SEQUENCE</scope>
    <source>
        <strain evidence="2">Sampled in the wild</strain>
    </source>
</reference>
<evidence type="ECO:0000313" key="2">
    <source>
        <dbReference type="EMBL" id="KAG8234805.1"/>
    </source>
</evidence>
<dbReference type="Proteomes" id="UP000792457">
    <property type="component" value="Unassembled WGS sequence"/>
</dbReference>
<feature type="region of interest" description="Disordered" evidence="1">
    <location>
        <begin position="169"/>
        <end position="238"/>
    </location>
</feature>
<keyword evidence="3" id="KW-1185">Reference proteome</keyword>
<protein>
    <submittedName>
        <fullName evidence="2">Uncharacterized protein</fullName>
    </submittedName>
</protein>
<reference evidence="2" key="1">
    <citation type="submission" date="2013-04" db="EMBL/GenBank/DDBJ databases">
        <authorList>
            <person name="Qu J."/>
            <person name="Murali S.C."/>
            <person name="Bandaranaike D."/>
            <person name="Bellair M."/>
            <person name="Blankenburg K."/>
            <person name="Chao H."/>
            <person name="Dinh H."/>
            <person name="Doddapaneni H."/>
            <person name="Downs B."/>
            <person name="Dugan-Rocha S."/>
            <person name="Elkadiri S."/>
            <person name="Gnanaolivu R.D."/>
            <person name="Hernandez B."/>
            <person name="Javaid M."/>
            <person name="Jayaseelan J.C."/>
            <person name="Lee S."/>
            <person name="Li M."/>
            <person name="Ming W."/>
            <person name="Munidasa M."/>
            <person name="Muniz J."/>
            <person name="Nguyen L."/>
            <person name="Ongeri F."/>
            <person name="Osuji N."/>
            <person name="Pu L.-L."/>
            <person name="Puazo M."/>
            <person name="Qu C."/>
            <person name="Quiroz J."/>
            <person name="Raj R."/>
            <person name="Weissenberger G."/>
            <person name="Xin Y."/>
            <person name="Zou X."/>
            <person name="Han Y."/>
            <person name="Richards S."/>
            <person name="Worley K."/>
            <person name="Muzny D."/>
            <person name="Gibbs R."/>
        </authorList>
    </citation>
    <scope>NUCLEOTIDE SEQUENCE</scope>
    <source>
        <strain evidence="2">Sampled in the wild</strain>
    </source>
</reference>
<sequence>MQRVVFTLCPREGMQLPAPKVLLSVCYTLVNEERPEIWGGIHCCFYVKGNEPLMVCFMEVKSTKRQEILTTRRTSQVVDQYPLFWALNLFMKLTSPEGPERPLGPATPGAPTPSQYKLPEAIVEDSPGGPGGPGEPGGPGFPTKPGNPGGPGRSQFLRNTMRDVQKYTIAPGSPLEPEGPGSPLSPASPLGPGFPYTIAPGSPLEPEGPGSPLSPASPLGPGFPVSPGGPDLPGLPFT</sequence>
<comment type="caution">
    <text evidence="2">The sequence shown here is derived from an EMBL/GenBank/DDBJ whole genome shotgun (WGS) entry which is preliminary data.</text>
</comment>
<dbReference type="EMBL" id="KZ308844">
    <property type="protein sequence ID" value="KAG8234805.1"/>
    <property type="molecule type" value="Genomic_DNA"/>
</dbReference>
<feature type="compositionally biased region" description="Gly residues" evidence="1">
    <location>
        <begin position="128"/>
        <end position="140"/>
    </location>
</feature>
<gene>
    <name evidence="2" type="ORF">J437_LFUL006638</name>
</gene>
<proteinExistence type="predicted"/>
<feature type="compositionally biased region" description="Low complexity" evidence="1">
    <location>
        <begin position="170"/>
        <end position="222"/>
    </location>
</feature>
<dbReference type="PANTHER" id="PTHR10068:SF14">
    <property type="entry name" value="CELL WALL ADHESIN EAP1"/>
    <property type="match status" value="1"/>
</dbReference>
<evidence type="ECO:0000313" key="3">
    <source>
        <dbReference type="Proteomes" id="UP000792457"/>
    </source>
</evidence>
<evidence type="ECO:0000256" key="1">
    <source>
        <dbReference type="SAM" id="MobiDB-lite"/>
    </source>
</evidence>
<organism evidence="2 3">
    <name type="scientific">Ladona fulva</name>
    <name type="common">Scarce chaser dragonfly</name>
    <name type="synonym">Libellula fulva</name>
    <dbReference type="NCBI Taxonomy" id="123851"/>
    <lineage>
        <taxon>Eukaryota</taxon>
        <taxon>Metazoa</taxon>
        <taxon>Ecdysozoa</taxon>
        <taxon>Arthropoda</taxon>
        <taxon>Hexapoda</taxon>
        <taxon>Insecta</taxon>
        <taxon>Pterygota</taxon>
        <taxon>Palaeoptera</taxon>
        <taxon>Odonata</taxon>
        <taxon>Epiprocta</taxon>
        <taxon>Anisoptera</taxon>
        <taxon>Libelluloidea</taxon>
        <taxon>Libellulidae</taxon>
        <taxon>Ladona</taxon>
    </lineage>
</organism>
<name>A0A8K0KH58_LADFU</name>
<dbReference type="PANTHER" id="PTHR10068">
    <property type="entry name" value="BONE MARROW PROTEOGLYCAN"/>
    <property type="match status" value="1"/>
</dbReference>
<accession>A0A8K0KH58</accession>
<feature type="region of interest" description="Disordered" evidence="1">
    <location>
        <begin position="121"/>
        <end position="156"/>
    </location>
</feature>
<dbReference type="AlphaFoldDB" id="A0A8K0KH58"/>